<dbReference type="EMBL" id="UGCO01000001">
    <property type="protein sequence ID" value="STI76528.1"/>
    <property type="molecule type" value="Genomic_DNA"/>
</dbReference>
<dbReference type="Proteomes" id="UP000254405">
    <property type="component" value="Unassembled WGS sequence"/>
</dbReference>
<evidence type="ECO:0000313" key="2">
    <source>
        <dbReference type="Proteomes" id="UP000254405"/>
    </source>
</evidence>
<gene>
    <name evidence="1" type="ORF">NCTC8985_01790</name>
</gene>
<reference evidence="1 2" key="1">
    <citation type="submission" date="2018-06" db="EMBL/GenBank/DDBJ databases">
        <authorList>
            <consortium name="Pathogen Informatics"/>
            <person name="Doyle S."/>
        </authorList>
    </citation>
    <scope>NUCLEOTIDE SEQUENCE [LARGE SCALE GENOMIC DNA]</scope>
    <source>
        <strain evidence="1 2">NCTC8985</strain>
    </source>
</reference>
<dbReference type="AlphaFoldDB" id="A0A376TI59"/>
<name>A0A376TI59_ECOLX</name>
<proteinExistence type="predicted"/>
<protein>
    <submittedName>
        <fullName evidence="1">Uncharacterized protein</fullName>
    </submittedName>
</protein>
<evidence type="ECO:0000313" key="1">
    <source>
        <dbReference type="EMBL" id="STI76528.1"/>
    </source>
</evidence>
<sequence length="126" mass="14638">MAVARRAALVAMRDNLIRYTFAHPLVKNKIFANKTHRQALLARLTGVFNNSASICQTLLNPLCFIQALAFSQRMPPVQYMTIFFIFMCLHHLDCFWQLLTEGICRNFERVFKVPHFILIVVTHVDK</sequence>
<accession>A0A376TI59</accession>
<organism evidence="1 2">
    <name type="scientific">Escherichia coli</name>
    <dbReference type="NCBI Taxonomy" id="562"/>
    <lineage>
        <taxon>Bacteria</taxon>
        <taxon>Pseudomonadati</taxon>
        <taxon>Pseudomonadota</taxon>
        <taxon>Gammaproteobacteria</taxon>
        <taxon>Enterobacterales</taxon>
        <taxon>Enterobacteriaceae</taxon>
        <taxon>Escherichia</taxon>
    </lineage>
</organism>